<dbReference type="InParanoid" id="H1XW57"/>
<name>H1XW57_CALAY</name>
<keyword evidence="10 24" id="KW-0808">Transferase</keyword>
<evidence type="ECO:0000256" key="2">
    <source>
        <dbReference type="ARBA" id="ARBA00004555"/>
    </source>
</evidence>
<evidence type="ECO:0000259" key="21">
    <source>
        <dbReference type="SMART" id="SM01221"/>
    </source>
</evidence>
<comment type="function">
    <text evidence="17">Folate-dependent enzyme, that displays both transferase and deaminase activity. Serves to channel one-carbon units from formiminoglutamate to the folate pool.</text>
</comment>
<dbReference type="InterPro" id="IPR012886">
    <property type="entry name" value="Formiminotransferase_N"/>
</dbReference>
<organism evidence="24 25">
    <name type="scientific">Caldithrix abyssi DSM 13497</name>
    <dbReference type="NCBI Taxonomy" id="880073"/>
    <lineage>
        <taxon>Bacteria</taxon>
        <taxon>Pseudomonadati</taxon>
        <taxon>Calditrichota</taxon>
        <taxon>Calditrichia</taxon>
        <taxon>Calditrichales</taxon>
        <taxon>Calditrichaceae</taxon>
        <taxon>Caldithrix</taxon>
    </lineage>
</organism>
<evidence type="ECO:0000256" key="15">
    <source>
        <dbReference type="ARBA" id="ARBA00023239"/>
    </source>
</evidence>
<protein>
    <recommendedName>
        <fullName evidence="8">Formimidoyltransferase-cyclodeaminase</fullName>
        <ecNumber evidence="6">2.1.2.5</ecNumber>
        <ecNumber evidence="7">4.3.1.4</ecNumber>
    </recommendedName>
    <alternativeName>
        <fullName evidence="19">Formiminotransferase-cyclodeaminase</fullName>
    </alternativeName>
</protein>
<keyword evidence="16" id="KW-0511">Multifunctional enzyme</keyword>
<dbReference type="NCBIfam" id="TIGR02024">
    <property type="entry name" value="FtcD"/>
    <property type="match status" value="1"/>
</dbReference>
<dbReference type="UniPathway" id="UPA00379">
    <property type="reaction ID" value="UER00555"/>
</dbReference>
<dbReference type="Gene3D" id="3.30.990.10">
    <property type="entry name" value="Formiminotransferase, N-terminal subdomain"/>
    <property type="match status" value="1"/>
</dbReference>
<feature type="domain" description="Formiminotransferase C-terminal subdomain" evidence="21">
    <location>
        <begin position="182"/>
        <end position="397"/>
    </location>
</feature>
<evidence type="ECO:0000256" key="19">
    <source>
        <dbReference type="ARBA" id="ARBA00030029"/>
    </source>
</evidence>
<dbReference type="GO" id="GO:0030412">
    <property type="term" value="F:formimidoyltetrahydrofolate cyclodeaminase activity"/>
    <property type="evidence" value="ECO:0007669"/>
    <property type="project" value="UniProtKB-EC"/>
</dbReference>
<keyword evidence="14" id="KW-0206">Cytoskeleton</keyword>
<evidence type="ECO:0000313" key="26">
    <source>
        <dbReference type="Proteomes" id="UP000183868"/>
    </source>
</evidence>
<dbReference type="InterPro" id="IPR036178">
    <property type="entry name" value="Formintransfe-cycloase-like_sf"/>
</dbReference>
<dbReference type="PANTHER" id="PTHR12234">
    <property type="entry name" value="FORMIMINOTRANSFERASE-CYCLODEAMINASE"/>
    <property type="match status" value="1"/>
</dbReference>
<dbReference type="Proteomes" id="UP000183868">
    <property type="component" value="Chromosome"/>
</dbReference>
<dbReference type="GO" id="GO:0019557">
    <property type="term" value="P:L-histidine catabolic process to glutamate and formate"/>
    <property type="evidence" value="ECO:0007669"/>
    <property type="project" value="UniProtKB-UniPathway"/>
</dbReference>
<dbReference type="GO" id="GO:0030409">
    <property type="term" value="F:glutamate formimidoyltransferase activity"/>
    <property type="evidence" value="ECO:0007669"/>
    <property type="project" value="UniProtKB-EC"/>
</dbReference>
<dbReference type="AlphaFoldDB" id="H1XW57"/>
<dbReference type="InterPro" id="IPR007044">
    <property type="entry name" value="Cyclodeamin/CycHdrlase"/>
</dbReference>
<dbReference type="GO" id="GO:0005814">
    <property type="term" value="C:centriole"/>
    <property type="evidence" value="ECO:0007669"/>
    <property type="project" value="UniProtKB-SubCell"/>
</dbReference>
<dbReference type="EC" id="2.1.2.5" evidence="6"/>
<sequence length="610" mass="67594">MSKALVECVPNFSEGRNMDVINQITSEIKSVEGVRLLDVDPGAEMNRTVVTFVGSPEGVKEAAFRAIKKAAELIDMRKHKGSHPRMGATDVCPFVPVSGITVEECVELSKEVARRVGEELGIPVYLYEKSATRPERQNLAIIRQGEYEGLAEKLKDPEWKPDFGPAEFNPQAGATVIGVREFLIAYNINLNTREAKYATDIAFELRERGRSVRRGNIRPFYFKGREILKYREGHYPCGSCDFVGKTMDETIRHCKDIHHYDLPHLLKLNGIDPKHPEGQSVKKPGKFKHCKAIGWLVPEYDRAQISINLTNYKVTSMHHVLEETRRLAAERGLVVTGSEIVGLVPYPALLETGKFYLQQQGRSLGIPIRDILETAIQSLGLRDVSDFKIEERVLGLPEDLNQPLVQMKVADFIDEVSRESPAPGGGSIAALSGSLGAALASMVSNLTANKRGSEAVDEILNEAAEKAQEIKFKLAAGIDADTNAFNAYMEARRLPSKTAEEKKIKHQAEQAGLKQAVHVPLETARQSLEALKVAETVVKYGNPNSITDVGVGALMAFNGVKGGVFNVLINLGQIEDQQFVKEMKETCRKLEKEAAELRDRILSRVEEKIK</sequence>
<dbReference type="GO" id="GO:0019556">
    <property type="term" value="P:L-histidine catabolic process to glutamate and formamide"/>
    <property type="evidence" value="ECO:0007669"/>
    <property type="project" value="UniProtKB-UniPathway"/>
</dbReference>
<evidence type="ECO:0000259" key="22">
    <source>
        <dbReference type="SMART" id="SM01222"/>
    </source>
</evidence>
<dbReference type="InterPro" id="IPR037070">
    <property type="entry name" value="Formiminotransferase_C_sf"/>
</dbReference>
<dbReference type="SUPFAM" id="SSF101262">
    <property type="entry name" value="Methenyltetrahydrofolate cyclohydrolase-like"/>
    <property type="match status" value="1"/>
</dbReference>
<keyword evidence="13" id="KW-0333">Golgi apparatus</keyword>
<gene>
    <name evidence="23" type="ORF">Cabys_2265</name>
    <name evidence="24" type="ORF">Calab_3358</name>
</gene>
<dbReference type="Pfam" id="PF04961">
    <property type="entry name" value="FTCD_C"/>
    <property type="match status" value="1"/>
</dbReference>
<accession>H1XW57</accession>
<evidence type="ECO:0000313" key="24">
    <source>
        <dbReference type="EMBL" id="EHO42962.1"/>
    </source>
</evidence>
<dbReference type="PaxDb" id="880073-Calab_3358"/>
<comment type="subcellular location">
    <subcellularLocation>
        <location evidence="1">Cytoplasm</location>
        <location evidence="1">Cytoskeleton</location>
        <location evidence="1">Microtubule organizing center</location>
        <location evidence="1">Centrosome</location>
        <location evidence="1">Centriole</location>
    </subcellularLocation>
    <subcellularLocation>
        <location evidence="2">Golgi apparatus</location>
    </subcellularLocation>
</comment>
<dbReference type="InterPro" id="IPR051623">
    <property type="entry name" value="FTCD"/>
</dbReference>
<dbReference type="STRING" id="880073.Cabys_2265"/>
<comment type="similarity">
    <text evidence="5">In the C-terminal section; belongs to the cyclodeaminase/cyclohydrolase family.</text>
</comment>
<dbReference type="InterPro" id="IPR004227">
    <property type="entry name" value="Formiminotransferase_cat"/>
</dbReference>
<evidence type="ECO:0000256" key="17">
    <source>
        <dbReference type="ARBA" id="ARBA00025506"/>
    </source>
</evidence>
<evidence type="ECO:0000256" key="7">
    <source>
        <dbReference type="ARBA" id="ARBA00012998"/>
    </source>
</evidence>
<evidence type="ECO:0000256" key="18">
    <source>
        <dbReference type="ARBA" id="ARBA00025915"/>
    </source>
</evidence>
<keyword evidence="9" id="KW-0963">Cytoplasm</keyword>
<dbReference type="InterPro" id="IPR037064">
    <property type="entry name" value="Formiminotransferase_N_sf"/>
</dbReference>
<evidence type="ECO:0000256" key="1">
    <source>
        <dbReference type="ARBA" id="ARBA00004114"/>
    </source>
</evidence>
<evidence type="ECO:0000256" key="13">
    <source>
        <dbReference type="ARBA" id="ARBA00023034"/>
    </source>
</evidence>
<evidence type="ECO:0000256" key="12">
    <source>
        <dbReference type="ARBA" id="ARBA00022954"/>
    </source>
</evidence>
<comment type="pathway">
    <text evidence="3">Amino-acid degradation; L-histidine degradation into L-glutamate; L-glutamate from N-formimidoyl-L-glutamate (transferase route): step 1/1.</text>
</comment>
<comment type="similarity">
    <text evidence="4">In the N-terminal section; belongs to the formiminotransferase family.</text>
</comment>
<evidence type="ECO:0000256" key="3">
    <source>
        <dbReference type="ARBA" id="ARBA00005082"/>
    </source>
</evidence>
<dbReference type="SMART" id="SM01222">
    <property type="entry name" value="FTCD_N"/>
    <property type="match status" value="1"/>
</dbReference>
<reference evidence="23 26" key="2">
    <citation type="submission" date="2016-11" db="EMBL/GenBank/DDBJ databases">
        <title>Genomic analysis of Caldithrix abyssi and proposal of a novel bacterial phylum Caldithrichaeota.</title>
        <authorList>
            <person name="Kublanov I."/>
            <person name="Sigalova O."/>
            <person name="Gavrilov S."/>
            <person name="Lebedinsky A."/>
            <person name="Ivanova N."/>
            <person name="Daum C."/>
            <person name="Reddy T."/>
            <person name="Klenk H.P."/>
            <person name="Goker M."/>
            <person name="Reva O."/>
            <person name="Miroshnichenko M."/>
            <person name="Kyprides N."/>
            <person name="Woyke T."/>
            <person name="Gelfand M."/>
        </authorList>
    </citation>
    <scope>NUCLEOTIDE SEQUENCE [LARGE SCALE GENOMIC DNA]</scope>
    <source>
        <strain evidence="23 26">LF13</strain>
    </source>
</reference>
<dbReference type="EMBL" id="CP018099">
    <property type="protein sequence ID" value="APF19014.1"/>
    <property type="molecule type" value="Genomic_DNA"/>
</dbReference>
<evidence type="ECO:0000256" key="20">
    <source>
        <dbReference type="SAM" id="Coils"/>
    </source>
</evidence>
<dbReference type="OrthoDB" id="9773217at2"/>
<dbReference type="SUPFAM" id="SSF55116">
    <property type="entry name" value="Formiminotransferase domain of formiminotransferase-cyclodeaminase"/>
    <property type="match status" value="2"/>
</dbReference>
<dbReference type="SMART" id="SM01221">
    <property type="entry name" value="FTCD"/>
    <property type="match status" value="1"/>
</dbReference>
<keyword evidence="20" id="KW-0175">Coiled coil</keyword>
<dbReference type="RefSeq" id="WP_006930395.1">
    <property type="nucleotide sequence ID" value="NZ_CM001402.1"/>
</dbReference>
<evidence type="ECO:0000256" key="10">
    <source>
        <dbReference type="ARBA" id="ARBA00022679"/>
    </source>
</evidence>
<dbReference type="PANTHER" id="PTHR12234:SF8">
    <property type="entry name" value="FORMIMINOTRANSFERASE-CYCLODEAMINASE"/>
    <property type="match status" value="1"/>
</dbReference>
<comment type="subunit">
    <text evidence="18">Homooctamer, including four polyglutamate binding sites. The subunits are arranged as a tetramer of dimers, and form a planar ring-shaped structure.</text>
</comment>
<dbReference type="Pfam" id="PF02971">
    <property type="entry name" value="FTCD"/>
    <property type="match status" value="2"/>
</dbReference>
<evidence type="ECO:0000256" key="14">
    <source>
        <dbReference type="ARBA" id="ARBA00023212"/>
    </source>
</evidence>
<dbReference type="InterPro" id="IPR022384">
    <property type="entry name" value="FormiminoTrfase_cat_dom_sf"/>
</dbReference>
<evidence type="ECO:0000256" key="9">
    <source>
        <dbReference type="ARBA" id="ARBA00022490"/>
    </source>
</evidence>
<keyword evidence="12" id="KW-0290">Folate-binding</keyword>
<evidence type="ECO:0000256" key="6">
    <source>
        <dbReference type="ARBA" id="ARBA00012252"/>
    </source>
</evidence>
<dbReference type="GO" id="GO:0005542">
    <property type="term" value="F:folic acid binding"/>
    <property type="evidence" value="ECO:0007669"/>
    <property type="project" value="UniProtKB-KW"/>
</dbReference>
<dbReference type="Gene3D" id="1.20.120.680">
    <property type="entry name" value="Formiminotetrahydrofolate cyclodeaminase monomer, up-and-down helical bundle"/>
    <property type="match status" value="1"/>
</dbReference>
<evidence type="ECO:0000313" key="25">
    <source>
        <dbReference type="Proteomes" id="UP000004671"/>
    </source>
</evidence>
<reference evidence="24 25" key="1">
    <citation type="submission" date="2011-09" db="EMBL/GenBank/DDBJ databases">
        <title>The permanent draft genome of Caldithrix abyssi DSM 13497.</title>
        <authorList>
            <consortium name="US DOE Joint Genome Institute (JGI-PGF)"/>
            <person name="Lucas S."/>
            <person name="Han J."/>
            <person name="Lapidus A."/>
            <person name="Bruce D."/>
            <person name="Goodwin L."/>
            <person name="Pitluck S."/>
            <person name="Peters L."/>
            <person name="Kyrpides N."/>
            <person name="Mavromatis K."/>
            <person name="Ivanova N."/>
            <person name="Mikhailova N."/>
            <person name="Chertkov O."/>
            <person name="Detter J.C."/>
            <person name="Tapia R."/>
            <person name="Han C."/>
            <person name="Land M."/>
            <person name="Hauser L."/>
            <person name="Markowitz V."/>
            <person name="Cheng J.-F."/>
            <person name="Hugenholtz P."/>
            <person name="Woyke T."/>
            <person name="Wu D."/>
            <person name="Spring S."/>
            <person name="Brambilla E."/>
            <person name="Klenk H.-P."/>
            <person name="Eisen J.A."/>
        </authorList>
    </citation>
    <scope>NUCLEOTIDE SEQUENCE [LARGE SCALE GENOMIC DNA]</scope>
    <source>
        <strain evidence="24 25">DSM 13497</strain>
    </source>
</reference>
<dbReference type="EC" id="4.3.1.4" evidence="7"/>
<dbReference type="FunFam" id="3.30.990.10:FF:000001">
    <property type="entry name" value="Formimidoyltransferase cyclodeaminase"/>
    <property type="match status" value="1"/>
</dbReference>
<dbReference type="InterPro" id="IPR013802">
    <property type="entry name" value="Formiminotransferase_C"/>
</dbReference>
<evidence type="ECO:0000256" key="4">
    <source>
        <dbReference type="ARBA" id="ARBA00008297"/>
    </source>
</evidence>
<dbReference type="Proteomes" id="UP000004671">
    <property type="component" value="Chromosome"/>
</dbReference>
<evidence type="ECO:0000256" key="16">
    <source>
        <dbReference type="ARBA" id="ARBA00023268"/>
    </source>
</evidence>
<evidence type="ECO:0000256" key="5">
    <source>
        <dbReference type="ARBA" id="ARBA00010825"/>
    </source>
</evidence>
<evidence type="ECO:0000256" key="8">
    <source>
        <dbReference type="ARBA" id="ARBA00017787"/>
    </source>
</evidence>
<keyword evidence="11" id="KW-0369">Histidine metabolism</keyword>
<dbReference type="KEGG" id="caby:Cabys_2265"/>
<dbReference type="Gene3D" id="3.30.70.670">
    <property type="entry name" value="Formiminotransferase, C-terminal subdomain"/>
    <property type="match status" value="1"/>
</dbReference>
<dbReference type="EMBL" id="CM001402">
    <property type="protein sequence ID" value="EHO42962.1"/>
    <property type="molecule type" value="Genomic_DNA"/>
</dbReference>
<keyword evidence="15" id="KW-0456">Lyase</keyword>
<proteinExistence type="inferred from homology"/>
<feature type="domain" description="Formiminotransferase N-terminal subdomain" evidence="22">
    <location>
        <begin position="4"/>
        <end position="181"/>
    </location>
</feature>
<keyword evidence="25" id="KW-1185">Reference proteome</keyword>
<feature type="coiled-coil region" evidence="20">
    <location>
        <begin position="580"/>
        <end position="607"/>
    </location>
</feature>
<evidence type="ECO:0000313" key="23">
    <source>
        <dbReference type="EMBL" id="APF19014.1"/>
    </source>
</evidence>
<dbReference type="eggNOG" id="COG3404">
    <property type="taxonomic scope" value="Bacteria"/>
</dbReference>
<dbReference type="Pfam" id="PF07837">
    <property type="entry name" value="FTCD_N"/>
    <property type="match status" value="1"/>
</dbReference>
<dbReference type="HOGENOM" id="CLU_040037_1_0_0"/>
<evidence type="ECO:0000256" key="11">
    <source>
        <dbReference type="ARBA" id="ARBA00022808"/>
    </source>
</evidence>
<dbReference type="eggNOG" id="COG3643">
    <property type="taxonomic scope" value="Bacteria"/>
</dbReference>